<dbReference type="InterPro" id="IPR003851">
    <property type="entry name" value="Znf_Dof"/>
</dbReference>
<evidence type="ECO:0000256" key="9">
    <source>
        <dbReference type="RuleBase" id="RU369094"/>
    </source>
</evidence>
<keyword evidence="1 9" id="KW-0479">Metal-binding</keyword>
<feature type="region of interest" description="Disordered" evidence="10">
    <location>
        <begin position="196"/>
        <end position="221"/>
    </location>
</feature>
<dbReference type="GO" id="GO:0003677">
    <property type="term" value="F:DNA binding"/>
    <property type="evidence" value="ECO:0007669"/>
    <property type="project" value="UniProtKB-UniRule"/>
</dbReference>
<feature type="domain" description="Dof-type" evidence="11">
    <location>
        <begin position="41"/>
        <end position="95"/>
    </location>
</feature>
<organism evidence="12 13">
    <name type="scientific">Capsicum annuum</name>
    <name type="common">Capsicum pepper</name>
    <dbReference type="NCBI Taxonomy" id="4072"/>
    <lineage>
        <taxon>Eukaryota</taxon>
        <taxon>Viridiplantae</taxon>
        <taxon>Streptophyta</taxon>
        <taxon>Embryophyta</taxon>
        <taxon>Tracheophyta</taxon>
        <taxon>Spermatophyta</taxon>
        <taxon>Magnoliopsida</taxon>
        <taxon>eudicotyledons</taxon>
        <taxon>Gunneridae</taxon>
        <taxon>Pentapetalae</taxon>
        <taxon>asterids</taxon>
        <taxon>lamiids</taxon>
        <taxon>Solanales</taxon>
        <taxon>Solanaceae</taxon>
        <taxon>Solanoideae</taxon>
        <taxon>Capsiceae</taxon>
        <taxon>Capsicum</taxon>
    </lineage>
</organism>
<evidence type="ECO:0000256" key="6">
    <source>
        <dbReference type="ARBA" id="ARBA00023163"/>
    </source>
</evidence>
<keyword evidence="6 9" id="KW-0804">Transcription</keyword>
<evidence type="ECO:0000313" key="13">
    <source>
        <dbReference type="Proteomes" id="UP000222542"/>
    </source>
</evidence>
<accession>A0A1U8G2S1</accession>
<dbReference type="GO" id="GO:0003700">
    <property type="term" value="F:DNA-binding transcription factor activity"/>
    <property type="evidence" value="ECO:0007669"/>
    <property type="project" value="UniProtKB-UniRule"/>
</dbReference>
<evidence type="ECO:0000256" key="10">
    <source>
        <dbReference type="SAM" id="MobiDB-lite"/>
    </source>
</evidence>
<dbReference type="AlphaFoldDB" id="A0A1U8G2S1"/>
<proteinExistence type="predicted"/>
<evidence type="ECO:0000256" key="8">
    <source>
        <dbReference type="PROSITE-ProRule" id="PRU00071"/>
    </source>
</evidence>
<keyword evidence="7 8" id="KW-0539">Nucleus</keyword>
<dbReference type="PANTHER" id="PTHR31992:SF308">
    <property type="entry name" value="DOF ZINC FINGER PROTEIN"/>
    <property type="match status" value="1"/>
</dbReference>
<reference evidence="12 13" key="1">
    <citation type="journal article" date="2014" name="Nat. Genet.">
        <title>Genome sequence of the hot pepper provides insights into the evolution of pungency in Capsicum species.</title>
        <authorList>
            <person name="Kim S."/>
            <person name="Park M."/>
            <person name="Yeom S.I."/>
            <person name="Kim Y.M."/>
            <person name="Lee J.M."/>
            <person name="Lee H.A."/>
            <person name="Seo E."/>
            <person name="Choi J."/>
            <person name="Cheong K."/>
            <person name="Kim K.T."/>
            <person name="Jung K."/>
            <person name="Lee G.W."/>
            <person name="Oh S.K."/>
            <person name="Bae C."/>
            <person name="Kim S.B."/>
            <person name="Lee H.Y."/>
            <person name="Kim S.Y."/>
            <person name="Kim M.S."/>
            <person name="Kang B.C."/>
            <person name="Jo Y.D."/>
            <person name="Yang H.B."/>
            <person name="Jeong H.J."/>
            <person name="Kang W.H."/>
            <person name="Kwon J.K."/>
            <person name="Shin C."/>
            <person name="Lim J.Y."/>
            <person name="Park J.H."/>
            <person name="Huh J.H."/>
            <person name="Kim J.S."/>
            <person name="Kim B.D."/>
            <person name="Cohen O."/>
            <person name="Paran I."/>
            <person name="Suh M.C."/>
            <person name="Lee S.B."/>
            <person name="Kim Y.K."/>
            <person name="Shin Y."/>
            <person name="Noh S.J."/>
            <person name="Park J."/>
            <person name="Seo Y.S."/>
            <person name="Kwon S.Y."/>
            <person name="Kim H.A."/>
            <person name="Park J.M."/>
            <person name="Kim H.J."/>
            <person name="Choi S.B."/>
            <person name="Bosland P.W."/>
            <person name="Reeves G."/>
            <person name="Jo S.H."/>
            <person name="Lee B.W."/>
            <person name="Cho H.T."/>
            <person name="Choi H.S."/>
            <person name="Lee M.S."/>
            <person name="Yu Y."/>
            <person name="Do Choi Y."/>
            <person name="Park B.S."/>
            <person name="van Deynze A."/>
            <person name="Ashrafi H."/>
            <person name="Hill T."/>
            <person name="Kim W.T."/>
            <person name="Pai H.S."/>
            <person name="Ahn H.K."/>
            <person name="Yeam I."/>
            <person name="Giovannoni J.J."/>
            <person name="Rose J.K."/>
            <person name="Sorensen I."/>
            <person name="Lee S.J."/>
            <person name="Kim R.W."/>
            <person name="Choi I.Y."/>
            <person name="Choi B.S."/>
            <person name="Lim J.S."/>
            <person name="Lee Y.H."/>
            <person name="Choi D."/>
        </authorList>
    </citation>
    <scope>NUCLEOTIDE SEQUENCE [LARGE SCALE GENOMIC DNA]</scope>
    <source>
        <strain evidence="13">cv. CM334</strain>
    </source>
</reference>
<dbReference type="InterPro" id="IPR045174">
    <property type="entry name" value="Dof"/>
</dbReference>
<evidence type="ECO:0000256" key="4">
    <source>
        <dbReference type="ARBA" id="ARBA00023015"/>
    </source>
</evidence>
<dbReference type="EMBL" id="AYRZ02000001">
    <property type="protein sequence ID" value="PHT92172.1"/>
    <property type="molecule type" value="Genomic_DNA"/>
</dbReference>
<keyword evidence="2 8" id="KW-0863">Zinc-finger</keyword>
<dbReference type="KEGG" id="cann:107863803"/>
<evidence type="ECO:0000256" key="2">
    <source>
        <dbReference type="ARBA" id="ARBA00022771"/>
    </source>
</evidence>
<dbReference type="Pfam" id="PF02701">
    <property type="entry name" value="Zn_ribbon_Dof"/>
    <property type="match status" value="1"/>
</dbReference>
<keyword evidence="3 9" id="KW-0862">Zinc</keyword>
<dbReference type="Gramene" id="PHT92172">
    <property type="protein sequence ID" value="PHT92172"/>
    <property type="gene ID" value="T459_00054"/>
</dbReference>
<gene>
    <name evidence="12" type="ORF">T459_00054</name>
</gene>
<feature type="compositionally biased region" description="Low complexity" evidence="10">
    <location>
        <begin position="196"/>
        <end position="210"/>
    </location>
</feature>
<keyword evidence="4 9" id="KW-0805">Transcription regulation</keyword>
<dbReference type="STRING" id="4072.A0A1U8G2S1"/>
<comment type="caution">
    <text evidence="12">The sequence shown here is derived from an EMBL/GenBank/DDBJ whole genome shotgun (WGS) entry which is preliminary data.</text>
</comment>
<dbReference type="PANTHER" id="PTHR31992">
    <property type="entry name" value="DOF ZINC FINGER PROTEIN DOF1.4-RELATED"/>
    <property type="match status" value="1"/>
</dbReference>
<dbReference type="PROSITE" id="PS01361">
    <property type="entry name" value="ZF_DOF_1"/>
    <property type="match status" value="1"/>
</dbReference>
<evidence type="ECO:0000256" key="1">
    <source>
        <dbReference type="ARBA" id="ARBA00022723"/>
    </source>
</evidence>
<comment type="function">
    <text evidence="9">Transcription factor that binds specifically to a 5'-AA[AG]G-3' consensus core sequence.</text>
</comment>
<dbReference type="Proteomes" id="UP000222542">
    <property type="component" value="Unassembled WGS sequence"/>
</dbReference>
<evidence type="ECO:0000313" key="12">
    <source>
        <dbReference type="EMBL" id="PHT92172.1"/>
    </source>
</evidence>
<dbReference type="OrthoDB" id="1927254at2759"/>
<reference evidence="12 13" key="2">
    <citation type="journal article" date="2017" name="Genome Biol.">
        <title>New reference genome sequences of hot pepper reveal the massive evolution of plant disease-resistance genes by retroduplication.</title>
        <authorList>
            <person name="Kim S."/>
            <person name="Park J."/>
            <person name="Yeom S.I."/>
            <person name="Kim Y.M."/>
            <person name="Seo E."/>
            <person name="Kim K.T."/>
            <person name="Kim M.S."/>
            <person name="Lee J.M."/>
            <person name="Cheong K."/>
            <person name="Shin H.S."/>
            <person name="Kim S.B."/>
            <person name="Han K."/>
            <person name="Lee J."/>
            <person name="Park M."/>
            <person name="Lee H.A."/>
            <person name="Lee H.Y."/>
            <person name="Lee Y."/>
            <person name="Oh S."/>
            <person name="Lee J.H."/>
            <person name="Choi E."/>
            <person name="Choi E."/>
            <person name="Lee S.E."/>
            <person name="Jeon J."/>
            <person name="Kim H."/>
            <person name="Choi G."/>
            <person name="Song H."/>
            <person name="Lee J."/>
            <person name="Lee S.C."/>
            <person name="Kwon J.K."/>
            <person name="Lee H.Y."/>
            <person name="Koo N."/>
            <person name="Hong Y."/>
            <person name="Kim R.W."/>
            <person name="Kang W.H."/>
            <person name="Huh J.H."/>
            <person name="Kang B.C."/>
            <person name="Yang T.J."/>
            <person name="Lee Y.H."/>
            <person name="Bennetzen J.L."/>
            <person name="Choi D."/>
        </authorList>
    </citation>
    <scope>NUCLEOTIDE SEQUENCE [LARGE SCALE GENOMIC DNA]</scope>
    <source>
        <strain evidence="13">cv. CM334</strain>
    </source>
</reference>
<dbReference type="OMA" id="TVQWPQE"/>
<keyword evidence="5 8" id="KW-0238">DNA-binding</keyword>
<evidence type="ECO:0000256" key="5">
    <source>
        <dbReference type="ARBA" id="ARBA00023125"/>
    </source>
</evidence>
<keyword evidence="13" id="KW-1185">Reference proteome</keyword>
<dbReference type="GO" id="GO:0005634">
    <property type="term" value="C:nucleus"/>
    <property type="evidence" value="ECO:0007669"/>
    <property type="project" value="UniProtKB-SubCell"/>
</dbReference>
<dbReference type="GO" id="GO:0008270">
    <property type="term" value="F:zinc ion binding"/>
    <property type="evidence" value="ECO:0007669"/>
    <property type="project" value="UniProtKB-KW"/>
</dbReference>
<comment type="subcellular location">
    <subcellularLocation>
        <location evidence="8 9">Nucleus</location>
    </subcellularLocation>
</comment>
<evidence type="ECO:0000256" key="7">
    <source>
        <dbReference type="ARBA" id="ARBA00023242"/>
    </source>
</evidence>
<name>A0A1U8G2S1_CAPAN</name>
<evidence type="ECO:0000259" key="11">
    <source>
        <dbReference type="PROSITE" id="PS50884"/>
    </source>
</evidence>
<protein>
    <recommendedName>
        <fullName evidence="9">Dof zinc finger protein</fullName>
    </recommendedName>
</protein>
<feature type="compositionally biased region" description="Low complexity" evidence="10">
    <location>
        <begin position="96"/>
        <end position="111"/>
    </location>
</feature>
<evidence type="ECO:0000256" key="3">
    <source>
        <dbReference type="ARBA" id="ARBA00022833"/>
    </source>
</evidence>
<feature type="region of interest" description="Disordered" evidence="10">
    <location>
        <begin position="82"/>
        <end position="111"/>
    </location>
</feature>
<sequence length="287" mass="32085">MDTANWPQEIVVKPMEEIIGSSKPNNCVERKLVRPQKDQVVNCPRCNSTNTKFCYYNNYSLSQPRYFCKTCRRYWTEGGSLRNIPVGGGSRKNKKSSSSNNNNNNNNSNINHVVINNPLMKKLPDLIVPPLIQHDIEEYPERHFGNRPDNSTVLPQHHHDQNPRKIIHEGSQDLNLGFSSDFKTITELIQVANYDGGNKDNNNSTNNISTLPPPSEPSSPAFSQLPSLNFSLDHHGLGNNNVRSGYGFFFPFVGLKQVSNASDHVRDQSTNNGYWNGMLGGGGGGSW</sequence>
<dbReference type="PROSITE" id="PS50884">
    <property type="entry name" value="ZF_DOF_2"/>
    <property type="match status" value="1"/>
</dbReference>